<dbReference type="Gene3D" id="2.40.170.20">
    <property type="entry name" value="TonB-dependent receptor, beta-barrel domain"/>
    <property type="match status" value="1"/>
</dbReference>
<keyword evidence="2 8" id="KW-0813">Transport</keyword>
<evidence type="ECO:0000256" key="8">
    <source>
        <dbReference type="PROSITE-ProRule" id="PRU01360"/>
    </source>
</evidence>
<sequence>MRKHFTMGFMSLLMLLSLASFGQDLAIKGKVTSKGDGGALPGASVLIKGTSRGSTTNADGEFTISAASNATLVVSFIGFKSLEVPVGAKTTLDIFLEEDATQFNEVVVTALGIAREKKALGYSVQEVSGKALTQARETNLINSLSGRLAGVQVTNSNGAPGASSRMIIRGASSIGSNNQPLFVVDGVPIDNSNFGSGTGVDYGNAAASINPDDVESINVLKGPSAAALYGSRGANGVVLITTKSGKGSKGIGVSFNTNTSFESVFRQPEWQNEYGQGAKGLFSYKDGQGGGVNDGVDESWGPKLDGRLLPQFDSPIAADGTRTPTPWVANPDNVNQFYQTGKTYTNNVGVTGGNDKADFRLSFTNLKQDGILPNTNYKRQTVALNAGWNLTPKLNVRATVNYVKDGSDNRNNFGLYFIWFGRQVNMNNLTNYTKPGSIYQNNWNDNYWTNPYYLLNNSTRENQRDRLYGNISATYKLTDWLTLTGRSGTDFYEDRRKTRTAARQAKLGTTQLYDAYNEEQVFVRESNSDFLLNATKKFGEFDITANIGGNHRSNFAQRNYMGATELAIPRVWNMGNSRQRPVVENSYIEKTVNSLYASANLGFRNYLFVDLTARNDWSSSLPGNNRSYFYPSAAVSAILSDMFDVKSSVLSFAKIRAGLAQVGNDTDPYRLASTYKYENPWGSTPSLSENNALLNAELKPEITTSYEIGADIRLWQNRVGLDVTYYSKASTDQILDVNVSNASGYLSKLLNAGKITNKGIEIQLTTTPVKVGNFQWDINLNWARNKNKVVSLADNLTTYQLNTSYNPLTQTTSTNSFRGLSVEARVGQPYGTFFGKGFLRAPDGQIVYDAQGYPMLDPVSRVLGNFTPDWIGGISNVFKYKNFSLSTLIDIKHGGDIFSQSINVGRYTGVLKETTLGRETGIVGRGVVNTGTADAPNYVPNTKSISSEEYHHKYYLLTNNENTIFDASYVKLREVKFTYMISGKVMKKLPFRDIAVSVVGRNLALLKSNLPHIDPETSYYNDGNLQGIENGQIPTTRSIGFNISFNL</sequence>
<dbReference type="InterPro" id="IPR000531">
    <property type="entry name" value="Beta-barrel_TonB"/>
</dbReference>
<dbReference type="SUPFAM" id="SSF56935">
    <property type="entry name" value="Porins"/>
    <property type="match status" value="1"/>
</dbReference>
<comment type="subcellular location">
    <subcellularLocation>
        <location evidence="1 8">Cell outer membrane</location>
        <topology evidence="1 8">Multi-pass membrane protein</topology>
    </subcellularLocation>
</comment>
<dbReference type="Gene3D" id="2.170.130.10">
    <property type="entry name" value="TonB-dependent receptor, plug domain"/>
    <property type="match status" value="1"/>
</dbReference>
<name>A0A1H7B1K3_9BACT</name>
<keyword evidence="7 8" id="KW-0998">Cell outer membrane</keyword>
<evidence type="ECO:0000259" key="12">
    <source>
        <dbReference type="Pfam" id="PF07715"/>
    </source>
</evidence>
<evidence type="ECO:0000256" key="7">
    <source>
        <dbReference type="ARBA" id="ARBA00023237"/>
    </source>
</evidence>
<feature type="signal peptide" evidence="10">
    <location>
        <begin position="1"/>
        <end position="22"/>
    </location>
</feature>
<dbReference type="OrthoDB" id="9768177at2"/>
<evidence type="ECO:0000256" key="10">
    <source>
        <dbReference type="SAM" id="SignalP"/>
    </source>
</evidence>
<reference evidence="13 14" key="1">
    <citation type="submission" date="2016-10" db="EMBL/GenBank/DDBJ databases">
        <authorList>
            <person name="de Groot N.N."/>
        </authorList>
    </citation>
    <scope>NUCLEOTIDE SEQUENCE [LARGE SCALE GENOMIC DNA]</scope>
    <source>
        <strain evidence="13 14">DSM 19938</strain>
    </source>
</reference>
<accession>A0A1H7B1K3</accession>
<proteinExistence type="inferred from homology"/>
<feature type="chain" id="PRO_5011508309" evidence="10">
    <location>
        <begin position="23"/>
        <end position="1047"/>
    </location>
</feature>
<keyword evidence="10" id="KW-0732">Signal</keyword>
<dbReference type="NCBIfam" id="TIGR04057">
    <property type="entry name" value="SusC_RagA_signa"/>
    <property type="match status" value="1"/>
</dbReference>
<keyword evidence="3 8" id="KW-1134">Transmembrane beta strand</keyword>
<dbReference type="InterPro" id="IPR008969">
    <property type="entry name" value="CarboxyPept-like_regulatory"/>
</dbReference>
<dbReference type="Pfam" id="PF07715">
    <property type="entry name" value="Plug"/>
    <property type="match status" value="1"/>
</dbReference>
<feature type="domain" description="TonB-dependent receptor-like beta-barrel" evidence="11">
    <location>
        <begin position="412"/>
        <end position="818"/>
    </location>
</feature>
<evidence type="ECO:0000259" key="11">
    <source>
        <dbReference type="Pfam" id="PF00593"/>
    </source>
</evidence>
<dbReference type="InterPro" id="IPR023997">
    <property type="entry name" value="TonB-dep_OMP_SusC/RagA_CS"/>
</dbReference>
<dbReference type="SUPFAM" id="SSF49464">
    <property type="entry name" value="Carboxypeptidase regulatory domain-like"/>
    <property type="match status" value="1"/>
</dbReference>
<feature type="domain" description="TonB-dependent receptor plug" evidence="12">
    <location>
        <begin position="118"/>
        <end position="237"/>
    </location>
</feature>
<dbReference type="InterPro" id="IPR039426">
    <property type="entry name" value="TonB-dep_rcpt-like"/>
</dbReference>
<protein>
    <submittedName>
        <fullName evidence="13">TonB-linked outer membrane protein, SusC/RagA family</fullName>
    </submittedName>
</protein>
<keyword evidence="14" id="KW-1185">Reference proteome</keyword>
<keyword evidence="5 9" id="KW-0798">TonB box</keyword>
<keyword evidence="4 8" id="KW-0812">Transmembrane</keyword>
<dbReference type="Gene3D" id="2.60.40.1120">
    <property type="entry name" value="Carboxypeptidase-like, regulatory domain"/>
    <property type="match status" value="1"/>
</dbReference>
<gene>
    <name evidence="13" type="ORF">SAMN04487995_6079</name>
</gene>
<evidence type="ECO:0000256" key="6">
    <source>
        <dbReference type="ARBA" id="ARBA00023136"/>
    </source>
</evidence>
<dbReference type="InterPro" id="IPR037066">
    <property type="entry name" value="Plug_dom_sf"/>
</dbReference>
<evidence type="ECO:0000256" key="2">
    <source>
        <dbReference type="ARBA" id="ARBA00022448"/>
    </source>
</evidence>
<dbReference type="RefSeq" id="WP_090342178.1">
    <property type="nucleotide sequence ID" value="NZ_FNXY01000012.1"/>
</dbReference>
<dbReference type="InterPro" id="IPR012910">
    <property type="entry name" value="Plug_dom"/>
</dbReference>
<evidence type="ECO:0000256" key="5">
    <source>
        <dbReference type="ARBA" id="ARBA00023077"/>
    </source>
</evidence>
<evidence type="ECO:0000256" key="4">
    <source>
        <dbReference type="ARBA" id="ARBA00022692"/>
    </source>
</evidence>
<dbReference type="PROSITE" id="PS52016">
    <property type="entry name" value="TONB_DEPENDENT_REC_3"/>
    <property type="match status" value="1"/>
</dbReference>
<evidence type="ECO:0000313" key="14">
    <source>
        <dbReference type="Proteomes" id="UP000199532"/>
    </source>
</evidence>
<dbReference type="GO" id="GO:0009279">
    <property type="term" value="C:cell outer membrane"/>
    <property type="evidence" value="ECO:0007669"/>
    <property type="project" value="UniProtKB-SubCell"/>
</dbReference>
<dbReference type="NCBIfam" id="TIGR04056">
    <property type="entry name" value="OMP_RagA_SusC"/>
    <property type="match status" value="1"/>
</dbReference>
<evidence type="ECO:0000256" key="1">
    <source>
        <dbReference type="ARBA" id="ARBA00004571"/>
    </source>
</evidence>
<dbReference type="InterPro" id="IPR036942">
    <property type="entry name" value="Beta-barrel_TonB_sf"/>
</dbReference>
<evidence type="ECO:0000313" key="13">
    <source>
        <dbReference type="EMBL" id="SEJ71681.1"/>
    </source>
</evidence>
<dbReference type="Pfam" id="PF00593">
    <property type="entry name" value="TonB_dep_Rec_b-barrel"/>
    <property type="match status" value="1"/>
</dbReference>
<evidence type="ECO:0000256" key="3">
    <source>
        <dbReference type="ARBA" id="ARBA00022452"/>
    </source>
</evidence>
<dbReference type="EMBL" id="FNXY01000012">
    <property type="protein sequence ID" value="SEJ71681.1"/>
    <property type="molecule type" value="Genomic_DNA"/>
</dbReference>
<dbReference type="Pfam" id="PF13715">
    <property type="entry name" value="CarbopepD_reg_2"/>
    <property type="match status" value="1"/>
</dbReference>
<organism evidence="13 14">
    <name type="scientific">Dyadobacter koreensis</name>
    <dbReference type="NCBI Taxonomy" id="408657"/>
    <lineage>
        <taxon>Bacteria</taxon>
        <taxon>Pseudomonadati</taxon>
        <taxon>Bacteroidota</taxon>
        <taxon>Cytophagia</taxon>
        <taxon>Cytophagales</taxon>
        <taxon>Spirosomataceae</taxon>
        <taxon>Dyadobacter</taxon>
    </lineage>
</organism>
<dbReference type="AlphaFoldDB" id="A0A1H7B1K3"/>
<dbReference type="STRING" id="408657.SAMN04487995_6079"/>
<comment type="similarity">
    <text evidence="8 9">Belongs to the TonB-dependent receptor family.</text>
</comment>
<dbReference type="Proteomes" id="UP000199532">
    <property type="component" value="Unassembled WGS sequence"/>
</dbReference>
<dbReference type="InterPro" id="IPR023996">
    <property type="entry name" value="TonB-dep_OMP_SusC/RagA"/>
</dbReference>
<keyword evidence="6 8" id="KW-0472">Membrane</keyword>
<evidence type="ECO:0000256" key="9">
    <source>
        <dbReference type="RuleBase" id="RU003357"/>
    </source>
</evidence>